<evidence type="ECO:0000313" key="2">
    <source>
        <dbReference type="Proteomes" id="UP000251584"/>
    </source>
</evidence>
<name>A0A2X2WWP3_CITKO</name>
<dbReference type="Proteomes" id="UP000251584">
    <property type="component" value="Unassembled WGS sequence"/>
</dbReference>
<reference evidence="1 2" key="1">
    <citation type="submission" date="2018-06" db="EMBL/GenBank/DDBJ databases">
        <authorList>
            <consortium name="Pathogen Informatics"/>
            <person name="Doyle S."/>
        </authorList>
    </citation>
    <scope>NUCLEOTIDE SEQUENCE [LARGE SCALE GENOMIC DNA]</scope>
    <source>
        <strain evidence="1 2">NCTC10786</strain>
    </source>
</reference>
<dbReference type="EMBL" id="UAVY01000009">
    <property type="protein sequence ID" value="SQB40255.1"/>
    <property type="molecule type" value="Genomic_DNA"/>
</dbReference>
<proteinExistence type="predicted"/>
<sequence length="124" mass="13547">MANNDITFVRPEVRAALPVWKKIRDVCKGADAVKADGNAYLPYLDPSDKSSRNKKRNEAYIERAVFYAVTGNTKIGLMGLAFRKDPTLTAPEKLTYVQNNADGAGTSIYQQAQQVLENVLGGGP</sequence>
<protein>
    <submittedName>
        <fullName evidence="1">Uncharacterized protein</fullName>
    </submittedName>
</protein>
<organism evidence="1 2">
    <name type="scientific">Citrobacter koseri</name>
    <name type="common">Citrobacter diversus</name>
    <dbReference type="NCBI Taxonomy" id="545"/>
    <lineage>
        <taxon>Bacteria</taxon>
        <taxon>Pseudomonadati</taxon>
        <taxon>Pseudomonadota</taxon>
        <taxon>Gammaproteobacteria</taxon>
        <taxon>Enterobacterales</taxon>
        <taxon>Enterobacteriaceae</taxon>
        <taxon>Citrobacter</taxon>
    </lineage>
</organism>
<gene>
    <name evidence="1" type="ORF">NCTC10786_05353</name>
</gene>
<accession>A0A2X2WWP3</accession>
<dbReference type="AlphaFoldDB" id="A0A2X2WWP3"/>
<evidence type="ECO:0000313" key="1">
    <source>
        <dbReference type="EMBL" id="SQB40255.1"/>
    </source>
</evidence>